<protein>
    <submittedName>
        <fullName evidence="2">Uncharacterized protein</fullName>
    </submittedName>
</protein>
<keyword evidence="1" id="KW-0472">Membrane</keyword>
<keyword evidence="1" id="KW-0812">Transmembrane</keyword>
<feature type="transmembrane region" description="Helical" evidence="1">
    <location>
        <begin position="58"/>
        <end position="77"/>
    </location>
</feature>
<sequence length="117" mass="13472">MKKIKSLIEFFKNLDSKIGDLVTLTEPSNYRTLLDIASKLYDDEVSHYKYLEDKSARFLTFITFFLPSTLTILYWLYSNNSSLFNPYVVLSISLMLSAIIISLGFVFAAYSMMPKPV</sequence>
<dbReference type="RefSeq" id="WP_345832202.1">
    <property type="nucleotide sequence ID" value="NZ_JBDGHN010000004.1"/>
</dbReference>
<organism evidence="2 3">
    <name type="scientific">Psychrobacter saeujeotis</name>
    <dbReference type="NCBI Taxonomy" id="3143436"/>
    <lineage>
        <taxon>Bacteria</taxon>
        <taxon>Pseudomonadati</taxon>
        <taxon>Pseudomonadota</taxon>
        <taxon>Gammaproteobacteria</taxon>
        <taxon>Moraxellales</taxon>
        <taxon>Moraxellaceae</taxon>
        <taxon>Psychrobacter</taxon>
    </lineage>
</organism>
<evidence type="ECO:0000313" key="2">
    <source>
        <dbReference type="EMBL" id="MEN2751641.1"/>
    </source>
</evidence>
<accession>A0ABU9X8B2</accession>
<proteinExistence type="predicted"/>
<feature type="transmembrane region" description="Helical" evidence="1">
    <location>
        <begin position="89"/>
        <end position="110"/>
    </location>
</feature>
<name>A0ABU9X8B2_9GAMM</name>
<comment type="caution">
    <text evidence="2">The sequence shown here is derived from an EMBL/GenBank/DDBJ whole genome shotgun (WGS) entry which is preliminary data.</text>
</comment>
<feature type="non-terminal residue" evidence="2">
    <location>
        <position position="117"/>
    </location>
</feature>
<evidence type="ECO:0000313" key="3">
    <source>
        <dbReference type="Proteomes" id="UP001461960"/>
    </source>
</evidence>
<dbReference type="EMBL" id="JBDGHN010000004">
    <property type="protein sequence ID" value="MEN2751641.1"/>
    <property type="molecule type" value="Genomic_DNA"/>
</dbReference>
<gene>
    <name evidence="2" type="ORF">AAIR29_08345</name>
</gene>
<reference evidence="2 3" key="1">
    <citation type="submission" date="2024-05" db="EMBL/GenBank/DDBJ databases">
        <authorList>
            <person name="Kim H.-Y."/>
            <person name="Kim E."/>
            <person name="Cai Y."/>
            <person name="Yang S.-M."/>
            <person name="Lee W."/>
        </authorList>
    </citation>
    <scope>NUCLEOTIDE SEQUENCE [LARGE SCALE GENOMIC DNA]</scope>
    <source>
        <strain evidence="2 3">FBL11</strain>
    </source>
</reference>
<evidence type="ECO:0000256" key="1">
    <source>
        <dbReference type="SAM" id="Phobius"/>
    </source>
</evidence>
<keyword evidence="3" id="KW-1185">Reference proteome</keyword>
<keyword evidence="1" id="KW-1133">Transmembrane helix</keyword>
<dbReference type="Proteomes" id="UP001461960">
    <property type="component" value="Unassembled WGS sequence"/>
</dbReference>